<comment type="caution">
    <text evidence="6">The sequence shown here is derived from an EMBL/GenBank/DDBJ whole genome shotgun (WGS) entry which is preliminary data.</text>
</comment>
<accession>A0A934HTZ7</accession>
<dbReference type="InterPro" id="IPR015168">
    <property type="entry name" value="SsuA/THI5"/>
</dbReference>
<dbReference type="Proteomes" id="UP000622687">
    <property type="component" value="Unassembled WGS sequence"/>
</dbReference>
<dbReference type="Gene3D" id="3.40.190.10">
    <property type="entry name" value="Periplasmic binding protein-like II"/>
    <property type="match status" value="3"/>
</dbReference>
<feature type="signal peptide" evidence="4">
    <location>
        <begin position="1"/>
        <end position="21"/>
    </location>
</feature>
<evidence type="ECO:0000256" key="2">
    <source>
        <dbReference type="ARBA" id="ARBA00010742"/>
    </source>
</evidence>
<organism evidence="6 7">
    <name type="scientific">Clostridium aciditolerans</name>
    <dbReference type="NCBI Taxonomy" id="339861"/>
    <lineage>
        <taxon>Bacteria</taxon>
        <taxon>Bacillati</taxon>
        <taxon>Bacillota</taxon>
        <taxon>Clostridia</taxon>
        <taxon>Eubacteriales</taxon>
        <taxon>Clostridiaceae</taxon>
        <taxon>Clostridium</taxon>
    </lineage>
</organism>
<dbReference type="SUPFAM" id="SSF53850">
    <property type="entry name" value="Periplasmic binding protein-like II"/>
    <property type="match status" value="1"/>
</dbReference>
<evidence type="ECO:0000259" key="5">
    <source>
        <dbReference type="Pfam" id="PF09084"/>
    </source>
</evidence>
<dbReference type="Pfam" id="PF09084">
    <property type="entry name" value="NMT1"/>
    <property type="match status" value="1"/>
</dbReference>
<sequence length="354" mass="39100">MKRLKKFLSFFVMALMTVSIAACGNTTNKSDTNDGNKQQVVKVAFDDAPSEAGIILADKLGFFEKQGIKIQYVKFNSGADELSAVVSNQVDVSRGIINAALFNASNQGIGIKLVADGGHNVPGKGYFQIALKKGLGVKYKTYQDMKGMRIAIASVGSINELFVQKALEKGGLTKNDVKFVLVDSFPDMLTAVANNNADATMQIEPLITKGVDEGILEWWKDPDEYAKGEEISVLMYSPNFCKDKELGNKFMLAYLQGVRAYNDALVYGDKDRDKIVDILTKNTFVDKADIFLRMKPPGLDPNGYVLKEGVINDQKWYMQSGLVKKEADVNKLIDNSYVENALKQIGEYKYTKGD</sequence>
<evidence type="ECO:0000313" key="6">
    <source>
        <dbReference type="EMBL" id="MBI6871374.1"/>
    </source>
</evidence>
<dbReference type="GO" id="GO:0042597">
    <property type="term" value="C:periplasmic space"/>
    <property type="evidence" value="ECO:0007669"/>
    <property type="project" value="UniProtKB-SubCell"/>
</dbReference>
<evidence type="ECO:0000313" key="7">
    <source>
        <dbReference type="Proteomes" id="UP000622687"/>
    </source>
</evidence>
<keyword evidence="3 4" id="KW-0732">Signal</keyword>
<reference evidence="6" key="1">
    <citation type="submission" date="2020-12" db="EMBL/GenBank/DDBJ databases">
        <title>Clostridium thailandense sp. nov., a novel acetogenic bacterium isolated from peat land soil in Thailand.</title>
        <authorList>
            <person name="Chaikitkaew S."/>
            <person name="Birkeland N.K."/>
        </authorList>
    </citation>
    <scope>NUCLEOTIDE SEQUENCE</scope>
    <source>
        <strain evidence="6">DSM 17425</strain>
    </source>
</reference>
<proteinExistence type="inferred from homology"/>
<evidence type="ECO:0000256" key="3">
    <source>
        <dbReference type="ARBA" id="ARBA00022729"/>
    </source>
</evidence>
<feature type="domain" description="SsuA/THI5-like" evidence="5">
    <location>
        <begin position="50"/>
        <end position="257"/>
    </location>
</feature>
<comment type="similarity">
    <text evidence="2">Belongs to the bacterial solute-binding protein SsuA/TauA family.</text>
</comment>
<feature type="chain" id="PRO_5038975011" evidence="4">
    <location>
        <begin position="22"/>
        <end position="354"/>
    </location>
</feature>
<name>A0A934HTZ7_9CLOT</name>
<evidence type="ECO:0000256" key="4">
    <source>
        <dbReference type="SAM" id="SignalP"/>
    </source>
</evidence>
<gene>
    <name evidence="6" type="ORF">I6U51_01470</name>
</gene>
<dbReference type="EMBL" id="JAEEGB010000003">
    <property type="protein sequence ID" value="MBI6871374.1"/>
    <property type="molecule type" value="Genomic_DNA"/>
</dbReference>
<dbReference type="PANTHER" id="PTHR30024">
    <property type="entry name" value="ALIPHATIC SULFONATES-BINDING PROTEIN-RELATED"/>
    <property type="match status" value="1"/>
</dbReference>
<protein>
    <submittedName>
        <fullName evidence="6">ABC transporter substrate-binding protein</fullName>
    </submittedName>
</protein>
<dbReference type="PANTHER" id="PTHR30024:SF47">
    <property type="entry name" value="TAURINE-BINDING PERIPLASMIC PROTEIN"/>
    <property type="match status" value="1"/>
</dbReference>
<dbReference type="RefSeq" id="WP_211140836.1">
    <property type="nucleotide sequence ID" value="NZ_JAEEGB010000003.1"/>
</dbReference>
<evidence type="ECO:0000256" key="1">
    <source>
        <dbReference type="ARBA" id="ARBA00004418"/>
    </source>
</evidence>
<dbReference type="PROSITE" id="PS51257">
    <property type="entry name" value="PROKAR_LIPOPROTEIN"/>
    <property type="match status" value="1"/>
</dbReference>
<comment type="subcellular location">
    <subcellularLocation>
        <location evidence="1">Periplasm</location>
    </subcellularLocation>
</comment>
<keyword evidence="7" id="KW-1185">Reference proteome</keyword>
<dbReference type="AlphaFoldDB" id="A0A934HTZ7"/>